<sequence>MPNTINILIPFRFLFTLSVLFCSCQQETPLPPNNAKPENVLYCELIAGEQSLVRVGRSKPVTTGTNNEFEPVRNAVVTLMNGNEQTIETLTYDASADGLMGTYRGTTLLQAGQQYKLQAAVPDMKTTYARTYIPTAFDAALTDTIRTVLNGRAALKFHFKIRANAPGGKQFIVLEALKQACYADSTALYNGNKFSKRDDPENYNRVKTLSGVLLRKDTICLDDYLRIPCYTQDMNADNNQIGGLNENFNRILFTQNSPVLSTDLYLNAAAINAVPDDELIPKGRIIVYVRSTSKAYYDFLLTYEKVVRNPGLNSLFQAIQLKGNTLNGLGIVGGLYQHTYYLYYDDLN</sequence>
<reference evidence="1 2" key="1">
    <citation type="submission" date="2024-06" db="EMBL/GenBank/DDBJ databases">
        <title>Chitinophaga defluvii sp. nov., isolated from municipal sewage.</title>
        <authorList>
            <person name="Zhang L."/>
        </authorList>
    </citation>
    <scope>NUCLEOTIDE SEQUENCE [LARGE SCALE GENOMIC DNA]</scope>
    <source>
        <strain evidence="1 2">H8</strain>
    </source>
</reference>
<dbReference type="InterPro" id="IPR025345">
    <property type="entry name" value="DUF4249"/>
</dbReference>
<organism evidence="1 2">
    <name type="scientific">Chitinophaga defluvii</name>
    <dbReference type="NCBI Taxonomy" id="3163343"/>
    <lineage>
        <taxon>Bacteria</taxon>
        <taxon>Pseudomonadati</taxon>
        <taxon>Bacteroidota</taxon>
        <taxon>Chitinophagia</taxon>
        <taxon>Chitinophagales</taxon>
        <taxon>Chitinophagaceae</taxon>
        <taxon>Chitinophaga</taxon>
    </lineage>
</organism>
<gene>
    <name evidence="1" type="ORF">ABR189_07055</name>
</gene>
<keyword evidence="2" id="KW-1185">Reference proteome</keyword>
<proteinExistence type="predicted"/>
<protein>
    <submittedName>
        <fullName evidence="1">DUF4249 family protein</fullName>
    </submittedName>
</protein>
<dbReference type="RefSeq" id="WP_354659759.1">
    <property type="nucleotide sequence ID" value="NZ_JBEXAC010000001.1"/>
</dbReference>
<accession>A0ABV2T3D9</accession>
<name>A0ABV2T3D9_9BACT</name>
<evidence type="ECO:0000313" key="2">
    <source>
        <dbReference type="Proteomes" id="UP001549749"/>
    </source>
</evidence>
<dbReference type="Proteomes" id="UP001549749">
    <property type="component" value="Unassembled WGS sequence"/>
</dbReference>
<evidence type="ECO:0000313" key="1">
    <source>
        <dbReference type="EMBL" id="MET6997120.1"/>
    </source>
</evidence>
<dbReference type="EMBL" id="JBEXAC010000001">
    <property type="protein sequence ID" value="MET6997120.1"/>
    <property type="molecule type" value="Genomic_DNA"/>
</dbReference>
<dbReference type="Pfam" id="PF14054">
    <property type="entry name" value="DUF4249"/>
    <property type="match status" value="1"/>
</dbReference>
<comment type="caution">
    <text evidence="1">The sequence shown here is derived from an EMBL/GenBank/DDBJ whole genome shotgun (WGS) entry which is preliminary data.</text>
</comment>